<protein>
    <submittedName>
        <fullName evidence="1">Uncharacterized protein</fullName>
    </submittedName>
</protein>
<proteinExistence type="predicted"/>
<gene>
    <name evidence="1" type="ORF">P4I72_32520</name>
</gene>
<reference evidence="1 2" key="1">
    <citation type="submission" date="2023-03" db="EMBL/GenBank/DDBJ databases">
        <title>Bacillus Genome Sequencing.</title>
        <authorList>
            <person name="Dunlap C."/>
        </authorList>
    </citation>
    <scope>NUCLEOTIDE SEQUENCE [LARGE SCALE GENOMIC DNA]</scope>
    <source>
        <strain evidence="1 2">BD-533</strain>
    </source>
</reference>
<organism evidence="1 2">
    <name type="scientific">Paenibacillus alba</name>
    <dbReference type="NCBI Taxonomy" id="1197127"/>
    <lineage>
        <taxon>Bacteria</taxon>
        <taxon>Bacillati</taxon>
        <taxon>Bacillota</taxon>
        <taxon>Bacilli</taxon>
        <taxon>Bacillales</taxon>
        <taxon>Paenibacillaceae</taxon>
        <taxon>Paenibacillus</taxon>
    </lineage>
</organism>
<comment type="caution">
    <text evidence="1">The sequence shown here is derived from an EMBL/GenBank/DDBJ whole genome shotgun (WGS) entry which is preliminary data.</text>
</comment>
<sequence>MMHTTMIVEGKEVLMFFESVYQDDIHAAVETIKKHLSNAQVKKVFDDLGLVNITSKEVTLYSLDGEMETICIS</sequence>
<keyword evidence="2" id="KW-1185">Reference proteome</keyword>
<dbReference type="EMBL" id="JARLKY010000106">
    <property type="protein sequence ID" value="MEC0231837.1"/>
    <property type="molecule type" value="Genomic_DNA"/>
</dbReference>
<dbReference type="RefSeq" id="WP_326075910.1">
    <property type="nucleotide sequence ID" value="NZ_JARLKY010000106.1"/>
</dbReference>
<dbReference type="Proteomes" id="UP001338137">
    <property type="component" value="Unassembled WGS sequence"/>
</dbReference>
<evidence type="ECO:0000313" key="2">
    <source>
        <dbReference type="Proteomes" id="UP001338137"/>
    </source>
</evidence>
<evidence type="ECO:0000313" key="1">
    <source>
        <dbReference type="EMBL" id="MEC0231837.1"/>
    </source>
</evidence>
<accession>A0ABU6GF62</accession>
<name>A0ABU6GF62_9BACL</name>